<proteinExistence type="predicted"/>
<protein>
    <submittedName>
        <fullName evidence="1">Uncharacterized protein</fullName>
    </submittedName>
</protein>
<accession>A0A7G9Z4F1</accession>
<name>A0A7G9Z4F1_9EURY</name>
<gene>
    <name evidence="1" type="ORF">MNNOGLJF_00049</name>
</gene>
<dbReference type="EMBL" id="MT631603">
    <property type="protein sequence ID" value="QNO55135.1"/>
    <property type="molecule type" value="Genomic_DNA"/>
</dbReference>
<sequence>MEKFIGNEQVVFKITTAKGCVLGLQSRGLFYEHLLLYSFVDGRNSQSK</sequence>
<dbReference type="AlphaFoldDB" id="A0A7G9Z4F1"/>
<evidence type="ECO:0000313" key="1">
    <source>
        <dbReference type="EMBL" id="QNO55135.1"/>
    </source>
</evidence>
<organism evidence="1">
    <name type="scientific">Candidatus Methanophaga sp. ANME-1 ERB7</name>
    <dbReference type="NCBI Taxonomy" id="2759913"/>
    <lineage>
        <taxon>Archaea</taxon>
        <taxon>Methanobacteriati</taxon>
        <taxon>Methanobacteriota</taxon>
        <taxon>Stenosarchaea group</taxon>
        <taxon>Methanomicrobia</taxon>
        <taxon>Candidatus Methanophagales</taxon>
        <taxon>Candidatus Methanophagaceae</taxon>
        <taxon>Candidatus Methanophaga</taxon>
    </lineage>
</organism>
<reference evidence="1" key="1">
    <citation type="submission" date="2020-06" db="EMBL/GenBank/DDBJ databases">
        <title>Unique genomic features of the anaerobic methanotrophic archaea.</title>
        <authorList>
            <person name="Chadwick G.L."/>
            <person name="Skennerton C.T."/>
            <person name="Laso-Perez R."/>
            <person name="Leu A.O."/>
            <person name="Speth D.R."/>
            <person name="Yu H."/>
            <person name="Morgan-Lang C."/>
            <person name="Hatzenpichler R."/>
            <person name="Goudeau D."/>
            <person name="Malmstrom R."/>
            <person name="Brazelton W.J."/>
            <person name="Woyke T."/>
            <person name="Hallam S.J."/>
            <person name="Tyson G.W."/>
            <person name="Wegener G."/>
            <person name="Boetius A."/>
            <person name="Orphan V."/>
        </authorList>
    </citation>
    <scope>NUCLEOTIDE SEQUENCE</scope>
</reference>